<name>A0AAN6SJW4_9PEZI</name>
<evidence type="ECO:0000313" key="2">
    <source>
        <dbReference type="Proteomes" id="UP001303222"/>
    </source>
</evidence>
<dbReference type="EMBL" id="MU859073">
    <property type="protein sequence ID" value="KAK3955716.1"/>
    <property type="molecule type" value="Genomic_DNA"/>
</dbReference>
<organism evidence="1 2">
    <name type="scientific">Pseudoneurospora amorphoporcata</name>
    <dbReference type="NCBI Taxonomy" id="241081"/>
    <lineage>
        <taxon>Eukaryota</taxon>
        <taxon>Fungi</taxon>
        <taxon>Dikarya</taxon>
        <taxon>Ascomycota</taxon>
        <taxon>Pezizomycotina</taxon>
        <taxon>Sordariomycetes</taxon>
        <taxon>Sordariomycetidae</taxon>
        <taxon>Sordariales</taxon>
        <taxon>Sordariaceae</taxon>
        <taxon>Pseudoneurospora</taxon>
    </lineage>
</organism>
<proteinExistence type="predicted"/>
<dbReference type="Proteomes" id="UP001303222">
    <property type="component" value="Unassembled WGS sequence"/>
</dbReference>
<evidence type="ECO:0000313" key="1">
    <source>
        <dbReference type="EMBL" id="KAK3955716.1"/>
    </source>
</evidence>
<accession>A0AAN6SJW4</accession>
<keyword evidence="2" id="KW-1185">Reference proteome</keyword>
<gene>
    <name evidence="1" type="ORF">QBC32DRAFT_204690</name>
</gene>
<reference evidence="1" key="2">
    <citation type="submission" date="2023-06" db="EMBL/GenBank/DDBJ databases">
        <authorList>
            <consortium name="Lawrence Berkeley National Laboratory"/>
            <person name="Mondo S.J."/>
            <person name="Hensen N."/>
            <person name="Bonometti L."/>
            <person name="Westerberg I."/>
            <person name="Brannstrom I.O."/>
            <person name="Guillou S."/>
            <person name="Cros-Aarteil S."/>
            <person name="Calhoun S."/>
            <person name="Haridas S."/>
            <person name="Kuo A."/>
            <person name="Pangilinan J."/>
            <person name="Riley R."/>
            <person name="Labutti K."/>
            <person name="Andreopoulos B."/>
            <person name="Lipzen A."/>
            <person name="Chen C."/>
            <person name="Yanf M."/>
            <person name="Daum C."/>
            <person name="Ng V."/>
            <person name="Clum A."/>
            <person name="Steindorff A."/>
            <person name="Ohm R."/>
            <person name="Martin F."/>
            <person name="Silar P."/>
            <person name="Natvig D."/>
            <person name="Lalanne C."/>
            <person name="Gautier V."/>
            <person name="Ament-Velasquez S.L."/>
            <person name="Kruys A."/>
            <person name="Hutchinson M.I."/>
            <person name="Powell A.J."/>
            <person name="Barry K."/>
            <person name="Miller A.N."/>
            <person name="Grigoriev I.V."/>
            <person name="Debuchy R."/>
            <person name="Gladieux P."/>
            <person name="Thoren M.H."/>
            <person name="Johannesson H."/>
        </authorList>
    </citation>
    <scope>NUCLEOTIDE SEQUENCE</scope>
    <source>
        <strain evidence="1">CBS 626.80</strain>
    </source>
</reference>
<sequence length="79" mass="9232">MGHSYNKAAKATNIEPPMQWTDQTKHKYCGKIDRGRIGKPNKAQKCDACLQVKAHQAKEFQRDTDNRRQDKMAWCFSYE</sequence>
<protein>
    <submittedName>
        <fullName evidence="1">Uncharacterized protein</fullName>
    </submittedName>
</protein>
<dbReference type="AlphaFoldDB" id="A0AAN6SJW4"/>
<reference evidence="1" key="1">
    <citation type="journal article" date="2023" name="Mol. Phylogenet. Evol.">
        <title>Genome-scale phylogeny and comparative genomics of the fungal order Sordariales.</title>
        <authorList>
            <person name="Hensen N."/>
            <person name="Bonometti L."/>
            <person name="Westerberg I."/>
            <person name="Brannstrom I.O."/>
            <person name="Guillou S."/>
            <person name="Cros-Aarteil S."/>
            <person name="Calhoun S."/>
            <person name="Haridas S."/>
            <person name="Kuo A."/>
            <person name="Mondo S."/>
            <person name="Pangilinan J."/>
            <person name="Riley R."/>
            <person name="LaButti K."/>
            <person name="Andreopoulos B."/>
            <person name="Lipzen A."/>
            <person name="Chen C."/>
            <person name="Yan M."/>
            <person name="Daum C."/>
            <person name="Ng V."/>
            <person name="Clum A."/>
            <person name="Steindorff A."/>
            <person name="Ohm R.A."/>
            <person name="Martin F."/>
            <person name="Silar P."/>
            <person name="Natvig D.O."/>
            <person name="Lalanne C."/>
            <person name="Gautier V."/>
            <person name="Ament-Velasquez S.L."/>
            <person name="Kruys A."/>
            <person name="Hutchinson M.I."/>
            <person name="Powell A.J."/>
            <person name="Barry K."/>
            <person name="Miller A.N."/>
            <person name="Grigoriev I.V."/>
            <person name="Debuchy R."/>
            <person name="Gladieux P."/>
            <person name="Hiltunen Thoren M."/>
            <person name="Johannesson H."/>
        </authorList>
    </citation>
    <scope>NUCLEOTIDE SEQUENCE</scope>
    <source>
        <strain evidence="1">CBS 626.80</strain>
    </source>
</reference>
<comment type="caution">
    <text evidence="1">The sequence shown here is derived from an EMBL/GenBank/DDBJ whole genome shotgun (WGS) entry which is preliminary data.</text>
</comment>